<sequence>MSRSLHSCQTGFSKWRKGASRSRIERFVNSRRVFLLAANGQGAAGGVPNSVGLSENSKRVLFAGPCESVSNLQGQGRVLLGFLLPFLLQLWSGQN</sequence>
<reference evidence="1 2" key="1">
    <citation type="journal article" date="2019" name="Sci. Rep.">
        <title>Orb-weaving spider Araneus ventricosus genome elucidates the spidroin gene catalogue.</title>
        <authorList>
            <person name="Kono N."/>
            <person name="Nakamura H."/>
            <person name="Ohtoshi R."/>
            <person name="Moran D.A.P."/>
            <person name="Shinohara A."/>
            <person name="Yoshida Y."/>
            <person name="Fujiwara M."/>
            <person name="Mori M."/>
            <person name="Tomita M."/>
            <person name="Arakawa K."/>
        </authorList>
    </citation>
    <scope>NUCLEOTIDE SEQUENCE [LARGE SCALE GENOMIC DNA]</scope>
</reference>
<name>A0A4Y2EY01_ARAVE</name>
<dbReference type="AlphaFoldDB" id="A0A4Y2EY01"/>
<evidence type="ECO:0000313" key="2">
    <source>
        <dbReference type="Proteomes" id="UP000499080"/>
    </source>
</evidence>
<dbReference type="Proteomes" id="UP000499080">
    <property type="component" value="Unassembled WGS sequence"/>
</dbReference>
<dbReference type="EMBL" id="BGPR01000724">
    <property type="protein sequence ID" value="GBM33088.1"/>
    <property type="molecule type" value="Genomic_DNA"/>
</dbReference>
<keyword evidence="2" id="KW-1185">Reference proteome</keyword>
<gene>
    <name evidence="1" type="ORF">AVEN_9631_1</name>
</gene>
<comment type="caution">
    <text evidence="1">The sequence shown here is derived from an EMBL/GenBank/DDBJ whole genome shotgun (WGS) entry which is preliminary data.</text>
</comment>
<accession>A0A4Y2EY01</accession>
<organism evidence="1 2">
    <name type="scientific">Araneus ventricosus</name>
    <name type="common">Orbweaver spider</name>
    <name type="synonym">Epeira ventricosa</name>
    <dbReference type="NCBI Taxonomy" id="182803"/>
    <lineage>
        <taxon>Eukaryota</taxon>
        <taxon>Metazoa</taxon>
        <taxon>Ecdysozoa</taxon>
        <taxon>Arthropoda</taxon>
        <taxon>Chelicerata</taxon>
        <taxon>Arachnida</taxon>
        <taxon>Araneae</taxon>
        <taxon>Araneomorphae</taxon>
        <taxon>Entelegynae</taxon>
        <taxon>Araneoidea</taxon>
        <taxon>Araneidae</taxon>
        <taxon>Araneus</taxon>
    </lineage>
</organism>
<protein>
    <submittedName>
        <fullName evidence="1">Uncharacterized protein</fullName>
    </submittedName>
</protein>
<proteinExistence type="predicted"/>
<evidence type="ECO:0000313" key="1">
    <source>
        <dbReference type="EMBL" id="GBM33088.1"/>
    </source>
</evidence>